<sequence>FAFVGPYLSRTQFLVFLFRILGAQIGSDVILSDIRCLTDPHLVNIGDHVRLNMGASVQAHTFEQRILKLAPITVKHSSVLMTNTLVLSGSTLQGQNRILPWTLVMKEDQLPPNTSWSGVPAKQVI</sequence>
<comment type="caution">
    <text evidence="2">The sequence shown here is derived from an EMBL/GenBank/DDBJ whole genome shotgun (WGS) entry which is preliminary data.</text>
</comment>
<feature type="signal peptide" evidence="1">
    <location>
        <begin position="1"/>
        <end position="22"/>
    </location>
</feature>
<keyword evidence="1" id="KW-0732">Signal</keyword>
<dbReference type="EMBL" id="CAJOBD010043623">
    <property type="protein sequence ID" value="CAF4328084.1"/>
    <property type="molecule type" value="Genomic_DNA"/>
</dbReference>
<accession>A0A820JIQ6</accession>
<evidence type="ECO:0000256" key="1">
    <source>
        <dbReference type="SAM" id="SignalP"/>
    </source>
</evidence>
<proteinExistence type="predicted"/>
<dbReference type="Proteomes" id="UP000663836">
    <property type="component" value="Unassembled WGS sequence"/>
</dbReference>
<gene>
    <name evidence="2" type="ORF">JBS370_LOCUS41223</name>
</gene>
<protein>
    <submittedName>
        <fullName evidence="2">Uncharacterized protein</fullName>
    </submittedName>
</protein>
<name>A0A820JIQ6_9BILA</name>
<organism evidence="2 3">
    <name type="scientific">Rotaria sordida</name>
    <dbReference type="NCBI Taxonomy" id="392033"/>
    <lineage>
        <taxon>Eukaryota</taxon>
        <taxon>Metazoa</taxon>
        <taxon>Spiralia</taxon>
        <taxon>Gnathifera</taxon>
        <taxon>Rotifera</taxon>
        <taxon>Eurotatoria</taxon>
        <taxon>Bdelloidea</taxon>
        <taxon>Philodinida</taxon>
        <taxon>Philodinidae</taxon>
        <taxon>Rotaria</taxon>
    </lineage>
</organism>
<dbReference type="Gene3D" id="2.160.10.10">
    <property type="entry name" value="Hexapeptide repeat proteins"/>
    <property type="match status" value="1"/>
</dbReference>
<dbReference type="SUPFAM" id="SSF51161">
    <property type="entry name" value="Trimeric LpxA-like enzymes"/>
    <property type="match status" value="1"/>
</dbReference>
<dbReference type="AlphaFoldDB" id="A0A820JIQ6"/>
<evidence type="ECO:0000313" key="2">
    <source>
        <dbReference type="EMBL" id="CAF4328084.1"/>
    </source>
</evidence>
<dbReference type="InterPro" id="IPR011004">
    <property type="entry name" value="Trimer_LpxA-like_sf"/>
</dbReference>
<evidence type="ECO:0000313" key="3">
    <source>
        <dbReference type="Proteomes" id="UP000663836"/>
    </source>
</evidence>
<feature type="non-terminal residue" evidence="2">
    <location>
        <position position="1"/>
    </location>
</feature>
<reference evidence="2" key="1">
    <citation type="submission" date="2021-02" db="EMBL/GenBank/DDBJ databases">
        <authorList>
            <person name="Nowell W R."/>
        </authorList>
    </citation>
    <scope>NUCLEOTIDE SEQUENCE</scope>
</reference>
<feature type="chain" id="PRO_5032965627" evidence="1">
    <location>
        <begin position="23"/>
        <end position="125"/>
    </location>
</feature>